<evidence type="ECO:0000259" key="9">
    <source>
        <dbReference type="Pfam" id="PF18916"/>
    </source>
</evidence>
<dbReference type="GO" id="GO:0016020">
    <property type="term" value="C:membrane"/>
    <property type="evidence" value="ECO:0007669"/>
    <property type="project" value="UniProtKB-SubCell"/>
</dbReference>
<name>A0A841HZ95_9DEIO</name>
<comment type="pathway">
    <text evidence="2">Carotenoid biosynthesis.</text>
</comment>
<evidence type="ECO:0000256" key="1">
    <source>
        <dbReference type="ARBA" id="ARBA00004141"/>
    </source>
</evidence>
<accession>A0A841HZ95</accession>
<feature type="transmembrane region" description="Helical" evidence="8">
    <location>
        <begin position="343"/>
        <end position="363"/>
    </location>
</feature>
<dbReference type="Proteomes" id="UP000569951">
    <property type="component" value="Unassembled WGS sequence"/>
</dbReference>
<feature type="domain" description="Lycopene cyclase" evidence="9">
    <location>
        <begin position="160"/>
        <end position="232"/>
    </location>
</feature>
<dbReference type="PANTHER" id="PTHR39419:SF1">
    <property type="entry name" value="SLL0814 PROTEIN"/>
    <property type="match status" value="1"/>
</dbReference>
<evidence type="ECO:0000256" key="4">
    <source>
        <dbReference type="ARBA" id="ARBA00022746"/>
    </source>
</evidence>
<dbReference type="AlphaFoldDB" id="A0A841HZ95"/>
<evidence type="ECO:0000256" key="7">
    <source>
        <dbReference type="ARBA" id="ARBA00023235"/>
    </source>
</evidence>
<keyword evidence="5 8" id="KW-1133">Transmembrane helix</keyword>
<comment type="subcellular location">
    <subcellularLocation>
        <location evidence="1">Membrane</location>
        <topology evidence="1">Multi-pass membrane protein</topology>
    </subcellularLocation>
</comment>
<dbReference type="InterPro" id="IPR007354">
    <property type="entry name" value="CruF-like"/>
</dbReference>
<evidence type="ECO:0000256" key="2">
    <source>
        <dbReference type="ARBA" id="ARBA00004829"/>
    </source>
</evidence>
<evidence type="ECO:0000256" key="8">
    <source>
        <dbReference type="SAM" id="Phobius"/>
    </source>
</evidence>
<keyword evidence="7" id="KW-0413">Isomerase</keyword>
<gene>
    <name evidence="10" type="ORF">HNR42_001678</name>
</gene>
<dbReference type="GO" id="GO:0016872">
    <property type="term" value="F:intramolecular lyase activity"/>
    <property type="evidence" value="ECO:0007669"/>
    <property type="project" value="InterPro"/>
</dbReference>
<proteinExistence type="predicted"/>
<feature type="transmembrane region" description="Helical" evidence="8">
    <location>
        <begin position="90"/>
        <end position="108"/>
    </location>
</feature>
<evidence type="ECO:0000313" key="11">
    <source>
        <dbReference type="Proteomes" id="UP000569951"/>
    </source>
</evidence>
<dbReference type="InterPro" id="IPR017825">
    <property type="entry name" value="Lycopene_cyclase_dom"/>
</dbReference>
<feature type="transmembrane region" description="Helical" evidence="8">
    <location>
        <begin position="146"/>
        <end position="165"/>
    </location>
</feature>
<dbReference type="Pfam" id="PF18916">
    <property type="entry name" value="Lycopene_cyc"/>
    <property type="match status" value="2"/>
</dbReference>
<feature type="transmembrane region" description="Helical" evidence="8">
    <location>
        <begin position="221"/>
        <end position="241"/>
    </location>
</feature>
<feature type="transmembrane region" description="Helical" evidence="8">
    <location>
        <begin position="120"/>
        <end position="140"/>
    </location>
</feature>
<protein>
    <submittedName>
        <fullName evidence="10">Putative membrane protein</fullName>
    </submittedName>
</protein>
<feature type="transmembrane region" description="Helical" evidence="8">
    <location>
        <begin position="305"/>
        <end position="323"/>
    </location>
</feature>
<dbReference type="GO" id="GO:0016117">
    <property type="term" value="P:carotenoid biosynthetic process"/>
    <property type="evidence" value="ECO:0007669"/>
    <property type="project" value="UniProtKB-KW"/>
</dbReference>
<feature type="transmembrane region" description="Helical" evidence="8">
    <location>
        <begin position="177"/>
        <end position="201"/>
    </location>
</feature>
<feature type="transmembrane region" description="Helical" evidence="8">
    <location>
        <begin position="44"/>
        <end position="61"/>
    </location>
</feature>
<dbReference type="GO" id="GO:0045436">
    <property type="term" value="F:lycopene beta cyclase activity"/>
    <property type="evidence" value="ECO:0007669"/>
    <property type="project" value="UniProtKB-ARBA"/>
</dbReference>
<feature type="transmembrane region" description="Helical" evidence="8">
    <location>
        <begin position="6"/>
        <end position="24"/>
    </location>
</feature>
<evidence type="ECO:0000256" key="5">
    <source>
        <dbReference type="ARBA" id="ARBA00022989"/>
    </source>
</evidence>
<evidence type="ECO:0000256" key="3">
    <source>
        <dbReference type="ARBA" id="ARBA00022692"/>
    </source>
</evidence>
<keyword evidence="3 8" id="KW-0812">Transmembrane</keyword>
<feature type="transmembrane region" description="Helical" evidence="8">
    <location>
        <begin position="253"/>
        <end position="271"/>
    </location>
</feature>
<organism evidence="10 11">
    <name type="scientific">Deinobacterium chartae</name>
    <dbReference type="NCBI Taxonomy" id="521158"/>
    <lineage>
        <taxon>Bacteria</taxon>
        <taxon>Thermotogati</taxon>
        <taxon>Deinococcota</taxon>
        <taxon>Deinococci</taxon>
        <taxon>Deinococcales</taxon>
        <taxon>Deinococcaceae</taxon>
        <taxon>Deinobacterium</taxon>
    </lineage>
</organism>
<feature type="transmembrane region" description="Helical" evidence="8">
    <location>
        <begin position="451"/>
        <end position="479"/>
    </location>
</feature>
<dbReference type="EMBL" id="JACHHG010000005">
    <property type="protein sequence ID" value="MBB6098253.1"/>
    <property type="molecule type" value="Genomic_DNA"/>
</dbReference>
<feature type="transmembrane region" description="Helical" evidence="8">
    <location>
        <begin position="277"/>
        <end position="298"/>
    </location>
</feature>
<dbReference type="PANTHER" id="PTHR39419">
    <property type="entry name" value="SLL0814 PROTEIN"/>
    <property type="match status" value="1"/>
</dbReference>
<evidence type="ECO:0000256" key="6">
    <source>
        <dbReference type="ARBA" id="ARBA00023136"/>
    </source>
</evidence>
<keyword evidence="11" id="KW-1185">Reference proteome</keyword>
<dbReference type="Pfam" id="PF04240">
    <property type="entry name" value="Caroten_synth"/>
    <property type="match status" value="1"/>
</dbReference>
<dbReference type="NCBIfam" id="TIGR03462">
    <property type="entry name" value="CarR_dom_SF"/>
    <property type="match status" value="2"/>
</dbReference>
<reference evidence="10 11" key="1">
    <citation type="submission" date="2020-08" db="EMBL/GenBank/DDBJ databases">
        <title>Genomic Encyclopedia of Type Strains, Phase IV (KMG-IV): sequencing the most valuable type-strain genomes for metagenomic binning, comparative biology and taxonomic classification.</title>
        <authorList>
            <person name="Goeker M."/>
        </authorList>
    </citation>
    <scope>NUCLEOTIDE SEQUENCE [LARGE SCALE GENOMIC DNA]</scope>
    <source>
        <strain evidence="10 11">DSM 21458</strain>
    </source>
</reference>
<sequence length="492" mass="54026">MSYLEFHLVFILPLIALLGLVTWWETRGGQAVAGAYRPENRWAWRAYFALPLIALVYTTPWDNYLVWRGVWEYGHDRVLGVIGYVPVEEYLFFVLQPLLVGLWTFALLRRGGPAESGRRWVRWGGALFFAALSLLGAALLFAERGLYFGLILAWAAPISAFQWAFGGDLILSSRRRFWLALMVPTVYLWAVDAFAIHGGIWHISDRYSVNIDPLGLPLEEAAFFLITNLMVVQGLLLALHPQAVPRLRRLLRALRPWVVCVAVFALLKIPVPLAPDLFPLLGTASTAALALGALLWAWERVGARALLLAAGCLAVGLGVEVLGSRSGFPFGPYAYSAPGPVLWEVPLLVPLGWWGMTVSAFALSRGRPLLTGTMLVAWDVALEPLMTGQASGIARFWEWQQPALLGAYYGVPVTNFIGWFAVGSALAWGLRRLAPELAGGDFGWAYRVESLFLPAGLLLMGLYPAALTAAAVMGALAWISSRPPSARWSAAR</sequence>
<keyword evidence="6 8" id="KW-0472">Membrane</keyword>
<feature type="domain" description="Lycopene cyclase" evidence="9">
    <location>
        <begin position="41"/>
        <end position="102"/>
    </location>
</feature>
<dbReference type="RefSeq" id="WP_183986483.1">
    <property type="nucleotide sequence ID" value="NZ_JACHHG010000005.1"/>
</dbReference>
<evidence type="ECO:0000313" key="10">
    <source>
        <dbReference type="EMBL" id="MBB6098253.1"/>
    </source>
</evidence>
<keyword evidence="4" id="KW-0125">Carotenoid biosynthesis</keyword>
<feature type="transmembrane region" description="Helical" evidence="8">
    <location>
        <begin position="409"/>
        <end position="430"/>
    </location>
</feature>
<comment type="caution">
    <text evidence="10">The sequence shown here is derived from an EMBL/GenBank/DDBJ whole genome shotgun (WGS) entry which is preliminary data.</text>
</comment>